<dbReference type="PIRSF" id="PIRSF036659">
    <property type="entry name" value="BdbC"/>
    <property type="match status" value="1"/>
</dbReference>
<dbReference type="GO" id="GO:0006457">
    <property type="term" value="P:protein folding"/>
    <property type="evidence" value="ECO:0007669"/>
    <property type="project" value="InterPro"/>
</dbReference>
<keyword evidence="4 12" id="KW-0812">Transmembrane</keyword>
<dbReference type="Gene3D" id="1.20.1550.10">
    <property type="entry name" value="DsbB-like"/>
    <property type="match status" value="1"/>
</dbReference>
<evidence type="ECO:0000256" key="12">
    <source>
        <dbReference type="SAM" id="Phobius"/>
    </source>
</evidence>
<keyword evidence="14" id="KW-1185">Reference proteome</keyword>
<dbReference type="EMBL" id="BMIQ01000001">
    <property type="protein sequence ID" value="GGD87466.1"/>
    <property type="molecule type" value="Genomic_DNA"/>
</dbReference>
<keyword evidence="10" id="KW-0143">Chaperone</keyword>
<evidence type="ECO:0000256" key="3">
    <source>
        <dbReference type="ARBA" id="ARBA00022448"/>
    </source>
</evidence>
<evidence type="ECO:0000256" key="7">
    <source>
        <dbReference type="ARBA" id="ARBA00023002"/>
    </source>
</evidence>
<comment type="similarity">
    <text evidence="2">Belongs to the DsbB family. BdbC subfamily.</text>
</comment>
<dbReference type="SUPFAM" id="SSF158442">
    <property type="entry name" value="DsbB-like"/>
    <property type="match status" value="1"/>
</dbReference>
<dbReference type="Pfam" id="PF02600">
    <property type="entry name" value="DsbB"/>
    <property type="match status" value="1"/>
</dbReference>
<dbReference type="RefSeq" id="WP_188906441.1">
    <property type="nucleotide sequence ID" value="NZ_BMIQ01000001.1"/>
</dbReference>
<evidence type="ECO:0000256" key="5">
    <source>
        <dbReference type="ARBA" id="ARBA00022982"/>
    </source>
</evidence>
<feature type="transmembrane region" description="Helical" evidence="12">
    <location>
        <begin position="20"/>
        <end position="40"/>
    </location>
</feature>
<dbReference type="InterPro" id="IPR012187">
    <property type="entry name" value="Disulphide_bond_form_BdbC"/>
</dbReference>
<keyword evidence="9" id="KW-1015">Disulfide bond</keyword>
<evidence type="ECO:0000256" key="1">
    <source>
        <dbReference type="ARBA" id="ARBA00004141"/>
    </source>
</evidence>
<organism evidence="13 14">
    <name type="scientific">Aureimonas endophytica</name>
    <dbReference type="NCBI Taxonomy" id="2027858"/>
    <lineage>
        <taxon>Bacteria</taxon>
        <taxon>Pseudomonadati</taxon>
        <taxon>Pseudomonadota</taxon>
        <taxon>Alphaproteobacteria</taxon>
        <taxon>Hyphomicrobiales</taxon>
        <taxon>Aurantimonadaceae</taxon>
        <taxon>Aureimonas</taxon>
    </lineage>
</organism>
<reference evidence="13" key="1">
    <citation type="journal article" date="2014" name="Int. J. Syst. Evol. Microbiol.">
        <title>Complete genome sequence of Corynebacterium casei LMG S-19264T (=DSM 44701T), isolated from a smear-ripened cheese.</title>
        <authorList>
            <consortium name="US DOE Joint Genome Institute (JGI-PGF)"/>
            <person name="Walter F."/>
            <person name="Albersmeier A."/>
            <person name="Kalinowski J."/>
            <person name="Ruckert C."/>
        </authorList>
    </citation>
    <scope>NUCLEOTIDE SEQUENCE</scope>
    <source>
        <strain evidence="13">CGMCC 1.15367</strain>
    </source>
</reference>
<evidence type="ECO:0000256" key="4">
    <source>
        <dbReference type="ARBA" id="ARBA00022692"/>
    </source>
</evidence>
<dbReference type="InterPro" id="IPR023380">
    <property type="entry name" value="DsbB-like_sf"/>
</dbReference>
<dbReference type="PANTHER" id="PTHR43469">
    <property type="entry name" value="DISULFIDE FORMATION PROTEIN-RELATED"/>
    <property type="match status" value="1"/>
</dbReference>
<keyword evidence="3" id="KW-0813">Transport</keyword>
<dbReference type="GO" id="GO:0015035">
    <property type="term" value="F:protein-disulfide reductase activity"/>
    <property type="evidence" value="ECO:0007669"/>
    <property type="project" value="InterPro"/>
</dbReference>
<sequence length="152" mass="15997">MTRAAPIDPPHVEGEARTDVLLAGAWILALASTLGALFVGEVMGQAPCVLCWYQRIFMFPLAILLGIACFRGDAAARVYALPLSAAGLAFAAFHTLLWFGIVPESIEPCGRGPSCTEADMTILGGIPLPVLSLAAFAGIALLLVSAHRRIRP</sequence>
<gene>
    <name evidence="13" type="ORF">GCM10011390_02730</name>
</gene>
<feature type="transmembrane region" description="Helical" evidence="12">
    <location>
        <begin position="121"/>
        <end position="144"/>
    </location>
</feature>
<comment type="subcellular location">
    <subcellularLocation>
        <location evidence="1">Membrane</location>
        <topology evidence="1">Multi-pass membrane protein</topology>
    </subcellularLocation>
</comment>
<evidence type="ECO:0000256" key="10">
    <source>
        <dbReference type="ARBA" id="ARBA00023186"/>
    </source>
</evidence>
<keyword evidence="7" id="KW-0560">Oxidoreductase</keyword>
<reference evidence="13" key="2">
    <citation type="submission" date="2020-09" db="EMBL/GenBank/DDBJ databases">
        <authorList>
            <person name="Sun Q."/>
            <person name="Zhou Y."/>
        </authorList>
    </citation>
    <scope>NUCLEOTIDE SEQUENCE</scope>
    <source>
        <strain evidence="13">CGMCC 1.15367</strain>
    </source>
</reference>
<dbReference type="AlphaFoldDB" id="A0A916ZCD4"/>
<evidence type="ECO:0000256" key="11">
    <source>
        <dbReference type="ARBA" id="ARBA00023284"/>
    </source>
</evidence>
<proteinExistence type="inferred from homology"/>
<accession>A0A916ZCD4</accession>
<dbReference type="InterPro" id="IPR003752">
    <property type="entry name" value="DiS_bond_form_DsbB/BdbC"/>
</dbReference>
<keyword evidence="6 12" id="KW-1133">Transmembrane helix</keyword>
<dbReference type="PANTHER" id="PTHR43469:SF1">
    <property type="entry name" value="SPBETA PROPHAGE-DERIVED DISULFIDE BOND FORMATION PROTEIN B"/>
    <property type="match status" value="1"/>
</dbReference>
<evidence type="ECO:0000256" key="2">
    <source>
        <dbReference type="ARBA" id="ARBA00007602"/>
    </source>
</evidence>
<dbReference type="GO" id="GO:0016020">
    <property type="term" value="C:membrane"/>
    <property type="evidence" value="ECO:0007669"/>
    <property type="project" value="UniProtKB-SubCell"/>
</dbReference>
<evidence type="ECO:0000313" key="14">
    <source>
        <dbReference type="Proteomes" id="UP000644699"/>
    </source>
</evidence>
<feature type="transmembrane region" description="Helical" evidence="12">
    <location>
        <begin position="52"/>
        <end position="71"/>
    </location>
</feature>
<evidence type="ECO:0000313" key="13">
    <source>
        <dbReference type="EMBL" id="GGD87466.1"/>
    </source>
</evidence>
<keyword evidence="5" id="KW-0249">Electron transport</keyword>
<evidence type="ECO:0000256" key="6">
    <source>
        <dbReference type="ARBA" id="ARBA00022989"/>
    </source>
</evidence>
<protein>
    <submittedName>
        <fullName evidence="13">Disulfide formation protein</fullName>
    </submittedName>
</protein>
<keyword evidence="11" id="KW-0676">Redox-active center</keyword>
<evidence type="ECO:0000256" key="9">
    <source>
        <dbReference type="ARBA" id="ARBA00023157"/>
    </source>
</evidence>
<comment type="caution">
    <text evidence="13">The sequence shown here is derived from an EMBL/GenBank/DDBJ whole genome shotgun (WGS) entry which is preliminary data.</text>
</comment>
<name>A0A916ZCD4_9HYPH</name>
<dbReference type="Proteomes" id="UP000644699">
    <property type="component" value="Unassembled WGS sequence"/>
</dbReference>
<evidence type="ECO:0000256" key="8">
    <source>
        <dbReference type="ARBA" id="ARBA00023136"/>
    </source>
</evidence>
<keyword evidence="8 12" id="KW-0472">Membrane</keyword>
<feature type="transmembrane region" description="Helical" evidence="12">
    <location>
        <begin position="78"/>
        <end position="101"/>
    </location>
</feature>